<name>A0A3S1AYA8_9BACT</name>
<dbReference type="OrthoDB" id="643300at2"/>
<dbReference type="GO" id="GO:0043565">
    <property type="term" value="F:sequence-specific DNA binding"/>
    <property type="evidence" value="ECO:0007669"/>
    <property type="project" value="InterPro"/>
</dbReference>
<protein>
    <submittedName>
        <fullName evidence="1">AraC family transcriptional regulator</fullName>
    </submittedName>
</protein>
<dbReference type="GO" id="GO:0003700">
    <property type="term" value="F:DNA-binding transcription factor activity"/>
    <property type="evidence" value="ECO:0007669"/>
    <property type="project" value="InterPro"/>
</dbReference>
<sequence>MNFHIYHPGDALRPFVKQYYFWEDNTRGLIQLPQQLFALGDQYMVFIQQGEASVKPAQHAAFTLPQQAVIGHLTCACHLQVKGPVKMVIVQLNAYGCYRLLGMNVQSFTNYYRNLATQDNSAWNALAVQLAQAGQSDIPGILNHAYEQALSAGNPALKQVDKMVDMLLSRQGNINMEELSKAFRMSKPTVERIFTTVVGLPPQLFARMARFRAALRALQQVNTPRWEITRTPYYNQAMFIHDYLEFNGETPSWFAPAGHGSIAHMPAATAVQVAVAS</sequence>
<dbReference type="Pfam" id="PF20240">
    <property type="entry name" value="DUF6597"/>
    <property type="match status" value="1"/>
</dbReference>
<dbReference type="SMART" id="SM00342">
    <property type="entry name" value="HTH_ARAC"/>
    <property type="match status" value="1"/>
</dbReference>
<evidence type="ECO:0000313" key="1">
    <source>
        <dbReference type="EMBL" id="NSL87914.1"/>
    </source>
</evidence>
<dbReference type="InterPro" id="IPR046532">
    <property type="entry name" value="DUF6597"/>
</dbReference>
<gene>
    <name evidence="1" type="ORF">ECE50_013790</name>
</gene>
<dbReference type="PROSITE" id="PS01124">
    <property type="entry name" value="HTH_ARAC_FAMILY_2"/>
    <property type="match status" value="1"/>
</dbReference>
<dbReference type="AlphaFoldDB" id="A0A3S1AYA8"/>
<dbReference type="Gene3D" id="1.10.10.60">
    <property type="entry name" value="Homeodomain-like"/>
    <property type="match status" value="1"/>
</dbReference>
<accession>A0A3S1AYA8</accession>
<comment type="caution">
    <text evidence="1">The sequence shown here is derived from an EMBL/GenBank/DDBJ whole genome shotgun (WGS) entry which is preliminary data.</text>
</comment>
<keyword evidence="2" id="KW-1185">Reference proteome</keyword>
<organism evidence="1 2">
    <name type="scientific">Chitinophaga solisilvae</name>
    <dbReference type="NCBI Taxonomy" id="1233460"/>
    <lineage>
        <taxon>Bacteria</taxon>
        <taxon>Pseudomonadati</taxon>
        <taxon>Bacteroidota</taxon>
        <taxon>Chitinophagia</taxon>
        <taxon>Chitinophagales</taxon>
        <taxon>Chitinophagaceae</taxon>
        <taxon>Chitinophaga</taxon>
    </lineage>
</organism>
<evidence type="ECO:0000313" key="2">
    <source>
        <dbReference type="Proteomes" id="UP000281028"/>
    </source>
</evidence>
<dbReference type="EMBL" id="RIAR02000001">
    <property type="protein sequence ID" value="NSL87914.1"/>
    <property type="molecule type" value="Genomic_DNA"/>
</dbReference>
<proteinExistence type="predicted"/>
<dbReference type="Proteomes" id="UP000281028">
    <property type="component" value="Unassembled WGS sequence"/>
</dbReference>
<reference evidence="1" key="1">
    <citation type="submission" date="2020-05" db="EMBL/GenBank/DDBJ databases">
        <title>Chitinophaga laudate sp. nov., isolated from a tropical peat swamp.</title>
        <authorList>
            <person name="Goh C.B.S."/>
            <person name="Lee M.S."/>
            <person name="Parimannan S."/>
            <person name="Pasbakhsh P."/>
            <person name="Yule C.M."/>
            <person name="Rajandas H."/>
            <person name="Loke S."/>
            <person name="Croft L."/>
            <person name="Tan J.B.L."/>
        </authorList>
    </citation>
    <scope>NUCLEOTIDE SEQUENCE</scope>
    <source>
        <strain evidence="1">Mgbs1</strain>
    </source>
</reference>
<dbReference type="InterPro" id="IPR018060">
    <property type="entry name" value="HTH_AraC"/>
</dbReference>